<feature type="compositionally biased region" description="Polar residues" evidence="1">
    <location>
        <begin position="288"/>
        <end position="300"/>
    </location>
</feature>
<keyword evidence="4" id="KW-1185">Reference proteome</keyword>
<feature type="region of interest" description="Disordered" evidence="1">
    <location>
        <begin position="71"/>
        <end position="164"/>
    </location>
</feature>
<organism evidence="3 4">
    <name type="scientific">Marasmius oreades</name>
    <name type="common">fairy-ring Marasmius</name>
    <dbReference type="NCBI Taxonomy" id="181124"/>
    <lineage>
        <taxon>Eukaryota</taxon>
        <taxon>Fungi</taxon>
        <taxon>Dikarya</taxon>
        <taxon>Basidiomycota</taxon>
        <taxon>Agaricomycotina</taxon>
        <taxon>Agaricomycetes</taxon>
        <taxon>Agaricomycetidae</taxon>
        <taxon>Agaricales</taxon>
        <taxon>Marasmiineae</taxon>
        <taxon>Marasmiaceae</taxon>
        <taxon>Marasmius</taxon>
    </lineage>
</organism>
<gene>
    <name evidence="3" type="ORF">E1B28_009531</name>
</gene>
<feature type="transmembrane region" description="Helical" evidence="2">
    <location>
        <begin position="196"/>
        <end position="218"/>
    </location>
</feature>
<feature type="compositionally biased region" description="Basic and acidic residues" evidence="1">
    <location>
        <begin position="250"/>
        <end position="276"/>
    </location>
</feature>
<accession>A0A9P7RWE3</accession>
<evidence type="ECO:0000313" key="3">
    <source>
        <dbReference type="EMBL" id="KAG7090411.1"/>
    </source>
</evidence>
<evidence type="ECO:0000256" key="2">
    <source>
        <dbReference type="SAM" id="Phobius"/>
    </source>
</evidence>
<keyword evidence="2" id="KW-1133">Transmembrane helix</keyword>
<name>A0A9P7RWE3_9AGAR</name>
<feature type="region of interest" description="Disordered" evidence="1">
    <location>
        <begin position="1"/>
        <end position="33"/>
    </location>
</feature>
<sequence>MAVQSGGVFQAASRGDNYPDSDFQDNLKRPATPATPPFCATCFESLVGSIESGAGIPGAAGSVIPGTVESGTVIDSGMSGIPGQGTRSHKGPTTSQSSPSQSSPTTPPRTTDTLSVQTQTGTDVRTASNDGSTTSSTAGISTQVTAQPSSSIGSSSSPFQGPSVVSTTVTESSITTQVVNQTSSATSNHKRNKVPIILGSVIGAVALLSLSIGALLYCRRYSRRARRRSSRSEDLSPFTVAPSAQAHSANKLDAERERTQTVDVDDDHHERDRDELENGGQDIGRESVISSSDMLRMSTSNPPPSYRS</sequence>
<protein>
    <submittedName>
        <fullName evidence="3">Uncharacterized protein</fullName>
    </submittedName>
</protein>
<dbReference type="KEGG" id="more:E1B28_009531"/>
<feature type="region of interest" description="Disordered" evidence="1">
    <location>
        <begin position="226"/>
        <end position="308"/>
    </location>
</feature>
<dbReference type="RefSeq" id="XP_043006881.1">
    <property type="nucleotide sequence ID" value="XM_043154426.1"/>
</dbReference>
<comment type="caution">
    <text evidence="3">The sequence shown here is derived from an EMBL/GenBank/DDBJ whole genome shotgun (WGS) entry which is preliminary data.</text>
</comment>
<dbReference type="GeneID" id="66078607"/>
<feature type="compositionally biased region" description="Low complexity" evidence="1">
    <location>
        <begin position="92"/>
        <end position="111"/>
    </location>
</feature>
<dbReference type="AlphaFoldDB" id="A0A9P7RWE3"/>
<feature type="compositionally biased region" description="Polar residues" evidence="1">
    <location>
        <begin position="112"/>
        <end position="130"/>
    </location>
</feature>
<feature type="compositionally biased region" description="Low complexity" evidence="1">
    <location>
        <begin position="131"/>
        <end position="164"/>
    </location>
</feature>
<proteinExistence type="predicted"/>
<keyword evidence="2" id="KW-0472">Membrane</keyword>
<keyword evidence="2" id="KW-0812">Transmembrane</keyword>
<dbReference type="Proteomes" id="UP001049176">
    <property type="component" value="Chromosome 6"/>
</dbReference>
<evidence type="ECO:0000256" key="1">
    <source>
        <dbReference type="SAM" id="MobiDB-lite"/>
    </source>
</evidence>
<dbReference type="EMBL" id="CM032186">
    <property type="protein sequence ID" value="KAG7090411.1"/>
    <property type="molecule type" value="Genomic_DNA"/>
</dbReference>
<reference evidence="3" key="1">
    <citation type="journal article" date="2021" name="Genome Biol. Evol.">
        <title>The assembled and annotated genome of the fairy-ring fungus Marasmius oreades.</title>
        <authorList>
            <person name="Hiltunen M."/>
            <person name="Ament-Velasquez S.L."/>
            <person name="Johannesson H."/>
        </authorList>
    </citation>
    <scope>NUCLEOTIDE SEQUENCE</scope>
    <source>
        <strain evidence="3">03SP1</strain>
    </source>
</reference>
<evidence type="ECO:0000313" key="4">
    <source>
        <dbReference type="Proteomes" id="UP001049176"/>
    </source>
</evidence>